<feature type="region of interest" description="Disordered" evidence="20">
    <location>
        <begin position="774"/>
        <end position="827"/>
    </location>
</feature>
<gene>
    <name evidence="24" type="primary">LOC106150460</name>
</gene>
<dbReference type="PROSITE" id="PS00109">
    <property type="entry name" value="PROTEIN_KINASE_TYR"/>
    <property type="match status" value="1"/>
</dbReference>
<dbReference type="PROSITE" id="PS00107">
    <property type="entry name" value="PROTEIN_KINASE_ATP"/>
    <property type="match status" value="1"/>
</dbReference>
<evidence type="ECO:0000256" key="20">
    <source>
        <dbReference type="SAM" id="MobiDB-lite"/>
    </source>
</evidence>
<dbReference type="Gene3D" id="1.20.80.10">
    <property type="match status" value="1"/>
</dbReference>
<feature type="compositionally biased region" description="Basic and acidic residues" evidence="20">
    <location>
        <begin position="902"/>
        <end position="917"/>
    </location>
</feature>
<keyword evidence="7" id="KW-0963">Cytoplasm</keyword>
<keyword evidence="8" id="KW-0597">Phosphoprotein</keyword>
<evidence type="ECO:0000259" key="21">
    <source>
        <dbReference type="PROSITE" id="PS50011"/>
    </source>
</evidence>
<evidence type="ECO:0000256" key="17">
    <source>
        <dbReference type="ARBA" id="ARBA00051245"/>
    </source>
</evidence>
<dbReference type="EC" id="2.7.10.2" evidence="5"/>
<dbReference type="Gene3D" id="1.10.510.10">
    <property type="entry name" value="Transferase(Phosphotransferase) domain 1"/>
    <property type="match status" value="1"/>
</dbReference>
<accession>A0A1S3GYK4</accession>
<dbReference type="InterPro" id="IPR005189">
    <property type="entry name" value="Focal_adhesion_kin_target_dom"/>
</dbReference>
<dbReference type="InterPro" id="IPR017441">
    <property type="entry name" value="Protein_kinase_ATP_BS"/>
</dbReference>
<keyword evidence="12 19" id="KW-0067">ATP-binding</keyword>
<evidence type="ECO:0000313" key="23">
    <source>
        <dbReference type="Proteomes" id="UP000085678"/>
    </source>
</evidence>
<dbReference type="InterPro" id="IPR035963">
    <property type="entry name" value="FERM_2"/>
</dbReference>
<dbReference type="InterPro" id="IPR029071">
    <property type="entry name" value="Ubiquitin-like_domsf"/>
</dbReference>
<dbReference type="CDD" id="cd14473">
    <property type="entry name" value="FERM_B-lobe"/>
    <property type="match status" value="1"/>
</dbReference>
<dbReference type="GO" id="GO:0005737">
    <property type="term" value="C:cytoplasm"/>
    <property type="evidence" value="ECO:0007669"/>
    <property type="project" value="UniProtKB-SubCell"/>
</dbReference>
<feature type="compositionally biased region" description="Basic and acidic residues" evidence="20">
    <location>
        <begin position="933"/>
        <end position="944"/>
    </location>
</feature>
<protein>
    <recommendedName>
        <fullName evidence="5">non-specific protein-tyrosine kinase</fullName>
        <ecNumber evidence="5">2.7.10.2</ecNumber>
    </recommendedName>
</protein>
<feature type="region of interest" description="Disordered" evidence="20">
    <location>
        <begin position="77"/>
        <end position="97"/>
    </location>
</feature>
<comment type="catalytic activity">
    <reaction evidence="17">
        <text>L-tyrosyl-[protein] + ATP = O-phospho-L-tyrosyl-[protein] + ADP + H(+)</text>
        <dbReference type="Rhea" id="RHEA:10596"/>
        <dbReference type="Rhea" id="RHEA-COMP:10136"/>
        <dbReference type="Rhea" id="RHEA-COMP:20101"/>
        <dbReference type="ChEBI" id="CHEBI:15378"/>
        <dbReference type="ChEBI" id="CHEBI:30616"/>
        <dbReference type="ChEBI" id="CHEBI:46858"/>
        <dbReference type="ChEBI" id="CHEBI:61978"/>
        <dbReference type="ChEBI" id="CHEBI:456216"/>
        <dbReference type="EC" id="2.7.10.2"/>
    </reaction>
</comment>
<dbReference type="SUPFAM" id="SSF50729">
    <property type="entry name" value="PH domain-like"/>
    <property type="match status" value="1"/>
</dbReference>
<dbReference type="InParanoid" id="A0A1S3GYK4"/>
<name>A0A1S3GYK4_LINAN</name>
<dbReference type="CDD" id="cd13190">
    <property type="entry name" value="FERM_C_FAK1"/>
    <property type="match status" value="1"/>
</dbReference>
<dbReference type="SMART" id="SM00219">
    <property type="entry name" value="TyrKc"/>
    <property type="match status" value="1"/>
</dbReference>
<dbReference type="InterPro" id="IPR049385">
    <property type="entry name" value="FAK1-like_FERM_C"/>
</dbReference>
<keyword evidence="16" id="KW-0966">Cell projection</keyword>
<keyword evidence="9" id="KW-0808">Transferase</keyword>
<evidence type="ECO:0000256" key="5">
    <source>
        <dbReference type="ARBA" id="ARBA00011903"/>
    </source>
</evidence>
<evidence type="ECO:0000256" key="16">
    <source>
        <dbReference type="ARBA" id="ARBA00023273"/>
    </source>
</evidence>
<evidence type="ECO:0000256" key="14">
    <source>
        <dbReference type="ARBA" id="ARBA00023136"/>
    </source>
</evidence>
<dbReference type="CDD" id="cd05056">
    <property type="entry name" value="PTKc_FAK"/>
    <property type="match status" value="1"/>
</dbReference>
<dbReference type="OrthoDB" id="9976756at2759"/>
<dbReference type="GO" id="GO:0042995">
    <property type="term" value="C:cell projection"/>
    <property type="evidence" value="ECO:0007669"/>
    <property type="project" value="UniProtKB-SubCell"/>
</dbReference>
<feature type="region of interest" description="Disordered" evidence="20">
    <location>
        <begin position="874"/>
        <end position="917"/>
    </location>
</feature>
<feature type="compositionally biased region" description="Low complexity" evidence="20">
    <location>
        <begin position="965"/>
        <end position="987"/>
    </location>
</feature>
<dbReference type="InterPro" id="IPR019749">
    <property type="entry name" value="Band_41_domain"/>
</dbReference>
<dbReference type="Gene3D" id="1.20.120.330">
    <property type="entry name" value="Nucleotidyltransferases domain 2"/>
    <property type="match status" value="1"/>
</dbReference>
<dbReference type="SMART" id="SM00295">
    <property type="entry name" value="B41"/>
    <property type="match status" value="1"/>
</dbReference>
<dbReference type="SUPFAM" id="SSF47031">
    <property type="entry name" value="Second domain of FERM"/>
    <property type="match status" value="1"/>
</dbReference>
<evidence type="ECO:0000256" key="11">
    <source>
        <dbReference type="ARBA" id="ARBA00022777"/>
    </source>
</evidence>
<dbReference type="InterPro" id="IPR019748">
    <property type="entry name" value="FERM_central"/>
</dbReference>
<evidence type="ECO:0000259" key="22">
    <source>
        <dbReference type="PROSITE" id="PS50057"/>
    </source>
</evidence>
<feature type="compositionally biased region" description="Polar residues" evidence="20">
    <location>
        <begin position="453"/>
        <end position="464"/>
    </location>
</feature>
<feature type="compositionally biased region" description="Basic and acidic residues" evidence="20">
    <location>
        <begin position="953"/>
        <end position="964"/>
    </location>
</feature>
<evidence type="ECO:0000256" key="6">
    <source>
        <dbReference type="ARBA" id="ARBA00022475"/>
    </source>
</evidence>
<keyword evidence="15" id="KW-0829">Tyrosine-protein kinase</keyword>
<feature type="domain" description="FERM" evidence="22">
    <location>
        <begin position="102"/>
        <end position="417"/>
    </location>
</feature>
<feature type="compositionally biased region" description="Basic residues" evidence="20">
    <location>
        <begin position="442"/>
        <end position="452"/>
    </location>
</feature>
<comment type="similarity">
    <text evidence="18">Belongs to the protein kinase superfamily. Tyr protein kinase family. Fes/fps subfamily.</text>
</comment>
<keyword evidence="23" id="KW-1185">Reference proteome</keyword>
<reference evidence="24" key="1">
    <citation type="submission" date="2025-08" db="UniProtKB">
        <authorList>
            <consortium name="RefSeq"/>
        </authorList>
    </citation>
    <scope>IDENTIFICATION</scope>
    <source>
        <tissue evidence="24">Gonads</tissue>
    </source>
</reference>
<dbReference type="InterPro" id="IPR041784">
    <property type="entry name" value="FAK1/PYK2_FERM_C"/>
</dbReference>
<evidence type="ECO:0000256" key="15">
    <source>
        <dbReference type="ARBA" id="ARBA00023137"/>
    </source>
</evidence>
<dbReference type="FunFam" id="1.20.80.10:FF:000004">
    <property type="entry name" value="Protein-tyrosine kinase 2-beta isoform 1"/>
    <property type="match status" value="1"/>
</dbReference>
<feature type="region of interest" description="Disordered" evidence="20">
    <location>
        <begin position="432"/>
        <end position="467"/>
    </location>
</feature>
<dbReference type="InterPro" id="IPR008266">
    <property type="entry name" value="Tyr_kinase_AS"/>
</dbReference>
<dbReference type="GO" id="GO:0007172">
    <property type="term" value="P:signal complex assembly"/>
    <property type="evidence" value="ECO:0007669"/>
    <property type="project" value="InterPro"/>
</dbReference>
<dbReference type="InterPro" id="IPR000719">
    <property type="entry name" value="Prot_kinase_dom"/>
</dbReference>
<dbReference type="Pfam" id="PF07714">
    <property type="entry name" value="PK_Tyr_Ser-Thr"/>
    <property type="match status" value="1"/>
</dbReference>
<comment type="subcellular location">
    <subcellularLocation>
        <location evidence="1">Cell junction</location>
        <location evidence="1">Focal adhesion</location>
    </subcellularLocation>
    <subcellularLocation>
        <location evidence="3">Cell membrane</location>
        <topology evidence="3">Peripheral membrane protein</topology>
        <orientation evidence="3">Cytoplasmic side</orientation>
    </subcellularLocation>
    <subcellularLocation>
        <location evidence="2">Cell projection</location>
    </subcellularLocation>
    <subcellularLocation>
        <location evidence="4">Cytoplasm</location>
    </subcellularLocation>
</comment>
<dbReference type="FunFam" id="2.30.29.30:FF:000058">
    <property type="entry name" value="focal adhesion kinase 1 isoform X1"/>
    <property type="match status" value="1"/>
</dbReference>
<keyword evidence="11 24" id="KW-0418">Kinase</keyword>
<evidence type="ECO:0000256" key="12">
    <source>
        <dbReference type="ARBA" id="ARBA00022840"/>
    </source>
</evidence>
<feature type="binding site" evidence="19">
    <location>
        <position position="526"/>
    </location>
    <ligand>
        <name>ATP</name>
        <dbReference type="ChEBI" id="CHEBI:30616"/>
    </ligand>
</feature>
<feature type="domain" description="Protein kinase" evidence="21">
    <location>
        <begin position="494"/>
        <end position="752"/>
    </location>
</feature>
<dbReference type="KEGG" id="lak:106150460"/>
<dbReference type="Pfam" id="PF21477">
    <property type="entry name" value="FERM_C_FAK1"/>
    <property type="match status" value="1"/>
</dbReference>
<dbReference type="SUPFAM" id="SSF56112">
    <property type="entry name" value="Protein kinase-like (PK-like)"/>
    <property type="match status" value="1"/>
</dbReference>
<dbReference type="Pfam" id="PF00373">
    <property type="entry name" value="FERM_M"/>
    <property type="match status" value="1"/>
</dbReference>
<feature type="compositionally biased region" description="Polar residues" evidence="20">
    <location>
        <begin position="797"/>
        <end position="827"/>
    </location>
</feature>
<dbReference type="InterPro" id="IPR041390">
    <property type="entry name" value="FADK_N"/>
</dbReference>
<proteinExistence type="inferred from homology"/>
<dbReference type="PROSITE" id="PS50011">
    <property type="entry name" value="PROTEIN_KINASE_DOM"/>
    <property type="match status" value="1"/>
</dbReference>
<dbReference type="STRING" id="7574.A0A1S3GYK4"/>
<dbReference type="Proteomes" id="UP000085678">
    <property type="component" value="Unplaced"/>
</dbReference>
<evidence type="ECO:0000256" key="9">
    <source>
        <dbReference type="ARBA" id="ARBA00022679"/>
    </source>
</evidence>
<dbReference type="FunFam" id="1.10.510.10:FF:000039">
    <property type="entry name" value="Focal adhesion kinase, isoform D"/>
    <property type="match status" value="1"/>
</dbReference>
<dbReference type="Gene3D" id="3.10.20.90">
    <property type="entry name" value="Phosphatidylinositol 3-kinase Catalytic Subunit, Chain A, domain 1"/>
    <property type="match status" value="1"/>
</dbReference>
<evidence type="ECO:0000256" key="10">
    <source>
        <dbReference type="ARBA" id="ARBA00022741"/>
    </source>
</evidence>
<organism evidence="23 24">
    <name type="scientific">Lingula anatina</name>
    <name type="common">Brachiopod</name>
    <name type="synonym">Lingula unguis</name>
    <dbReference type="NCBI Taxonomy" id="7574"/>
    <lineage>
        <taxon>Eukaryota</taxon>
        <taxon>Metazoa</taxon>
        <taxon>Spiralia</taxon>
        <taxon>Lophotrochozoa</taxon>
        <taxon>Brachiopoda</taxon>
        <taxon>Linguliformea</taxon>
        <taxon>Lingulata</taxon>
        <taxon>Lingulida</taxon>
        <taxon>Linguloidea</taxon>
        <taxon>Lingulidae</taxon>
        <taxon>Lingula</taxon>
    </lineage>
</organism>
<keyword evidence="13" id="KW-0965">Cell junction</keyword>
<evidence type="ECO:0000256" key="4">
    <source>
        <dbReference type="ARBA" id="ARBA00004496"/>
    </source>
</evidence>
<evidence type="ECO:0000256" key="2">
    <source>
        <dbReference type="ARBA" id="ARBA00004316"/>
    </source>
</evidence>
<dbReference type="SUPFAM" id="SSF54236">
    <property type="entry name" value="Ubiquitin-like"/>
    <property type="match status" value="1"/>
</dbReference>
<evidence type="ECO:0000256" key="3">
    <source>
        <dbReference type="ARBA" id="ARBA00004413"/>
    </source>
</evidence>
<dbReference type="GO" id="GO:0005524">
    <property type="term" value="F:ATP binding"/>
    <property type="evidence" value="ECO:0007669"/>
    <property type="project" value="UniProtKB-UniRule"/>
</dbReference>
<dbReference type="InterPro" id="IPR014352">
    <property type="entry name" value="FERM/acyl-CoA-bd_prot_sf"/>
</dbReference>
<dbReference type="FunFam" id="3.30.200.20:FF:000194">
    <property type="entry name" value="protein-tyrosine kinase 2-beta isoform X1"/>
    <property type="match status" value="1"/>
</dbReference>
<dbReference type="RefSeq" id="XP_013378747.1">
    <property type="nucleotide sequence ID" value="XM_013523293.2"/>
</dbReference>
<dbReference type="InterPro" id="IPR001245">
    <property type="entry name" value="Ser-Thr/Tyr_kinase_cat_dom"/>
</dbReference>
<dbReference type="GO" id="GO:0005925">
    <property type="term" value="C:focal adhesion"/>
    <property type="evidence" value="ECO:0007669"/>
    <property type="project" value="UniProtKB-SubCell"/>
</dbReference>
<dbReference type="InterPro" id="IPR011009">
    <property type="entry name" value="Kinase-like_dom_sf"/>
</dbReference>
<dbReference type="Pfam" id="PF18038">
    <property type="entry name" value="FERM_N_2"/>
    <property type="match status" value="1"/>
</dbReference>
<dbReference type="GO" id="GO:0008284">
    <property type="term" value="P:positive regulation of cell population proliferation"/>
    <property type="evidence" value="ECO:0007669"/>
    <property type="project" value="UniProtKB-ARBA"/>
</dbReference>
<dbReference type="Pfam" id="PF03623">
    <property type="entry name" value="Focal_AT"/>
    <property type="match status" value="1"/>
</dbReference>
<dbReference type="PANTHER" id="PTHR46221:SF9">
    <property type="entry name" value="NON-SPECIFIC PROTEIN-TYROSINE KINASE"/>
    <property type="match status" value="1"/>
</dbReference>
<evidence type="ECO:0000256" key="7">
    <source>
        <dbReference type="ARBA" id="ARBA00022490"/>
    </source>
</evidence>
<evidence type="ECO:0000256" key="1">
    <source>
        <dbReference type="ARBA" id="ARBA00004246"/>
    </source>
</evidence>
<evidence type="ECO:0000256" key="18">
    <source>
        <dbReference type="ARBA" id="ARBA00061333"/>
    </source>
</evidence>
<dbReference type="InterPro" id="IPR020635">
    <property type="entry name" value="Tyr_kinase_cat_dom"/>
</dbReference>
<dbReference type="Gene3D" id="2.30.29.30">
    <property type="entry name" value="Pleckstrin-homology domain (PH domain)/Phosphotyrosine-binding domain (PTB)"/>
    <property type="match status" value="1"/>
</dbReference>
<dbReference type="InterPro" id="IPR000299">
    <property type="entry name" value="FERM_domain"/>
</dbReference>
<dbReference type="GO" id="GO:0005886">
    <property type="term" value="C:plasma membrane"/>
    <property type="evidence" value="ECO:0007669"/>
    <property type="project" value="UniProtKB-SubCell"/>
</dbReference>
<dbReference type="InterPro" id="IPR011993">
    <property type="entry name" value="PH-like_dom_sf"/>
</dbReference>
<keyword evidence="10 19" id="KW-0547">Nucleotide-binding</keyword>
<feature type="region of interest" description="Disordered" evidence="20">
    <location>
        <begin position="933"/>
        <end position="1001"/>
    </location>
</feature>
<dbReference type="AlphaFoldDB" id="A0A1S3GYK4"/>
<dbReference type="FunCoup" id="A0A1S3GYK4">
    <property type="interactions" value="296"/>
</dbReference>
<dbReference type="PRINTS" id="PR00109">
    <property type="entry name" value="TYRKINASE"/>
</dbReference>
<dbReference type="PROSITE" id="PS50057">
    <property type="entry name" value="FERM_3"/>
    <property type="match status" value="1"/>
</dbReference>
<keyword evidence="6" id="KW-1003">Cell membrane</keyword>
<dbReference type="SUPFAM" id="SSF68993">
    <property type="entry name" value="FAT domain of focal adhesion kinase"/>
    <property type="match status" value="1"/>
</dbReference>
<dbReference type="Gene3D" id="3.30.200.20">
    <property type="entry name" value="Phosphorylase Kinase, domain 1"/>
    <property type="match status" value="1"/>
</dbReference>
<dbReference type="InterPro" id="IPR036137">
    <property type="entry name" value="Focal_adhe_kin_target_dom_sf"/>
</dbReference>
<evidence type="ECO:0000313" key="24">
    <source>
        <dbReference type="RefSeq" id="XP_013378747.1"/>
    </source>
</evidence>
<evidence type="ECO:0000256" key="19">
    <source>
        <dbReference type="PROSITE-ProRule" id="PRU10141"/>
    </source>
</evidence>
<dbReference type="GO" id="GO:0004715">
    <property type="term" value="F:non-membrane spanning protein tyrosine kinase activity"/>
    <property type="evidence" value="ECO:0007669"/>
    <property type="project" value="UniProtKB-EC"/>
</dbReference>
<evidence type="ECO:0000256" key="13">
    <source>
        <dbReference type="ARBA" id="ARBA00022949"/>
    </source>
</evidence>
<feature type="compositionally biased region" description="Polar residues" evidence="20">
    <location>
        <begin position="883"/>
        <end position="897"/>
    </location>
</feature>
<keyword evidence="14" id="KW-0472">Membrane</keyword>
<sequence>MMLGSVLDNGRSRETWILGHCCTNGIFTEHSPWLNRRAKPLHHTLSLPVLYNPTDAIYTHSPVLLNATINYHTSSMSRKGVGSSVQKGGTASDQSETPLDKSILKVHLPNGGFNMVKCGDATDIKGIVHLLVGRLAAGQRYFEACYALYLRHLQTDKGFWLHSDLTMYQVRQKYESKYPADEWRYELRVRYLPKSFQELQIRDKVTFYYLYDQVRNDYMKKMASNIDPDVAIKLGCIEIRRFFKDMPQTALEKKSNIEYLEKEIGLKRFMPKTVLDSMKPKTLRKAIQQNFKQYAPLSEEECIFTFFETLFTVHKFNQERFKCALGSSWSISVELVIGPDVGISYLTEKASSPTQMAEFAQVQSIQTVCSDTDSKGLLQLKIAGAAEPLTITCPTSNTAEDIADLIDGYCRLVNGTKASFWKRKASLRTQTLVSGDDSLPKTPRHSVRRTSSRKGNSGPGSPSDFSDYAEIVEEDDDYSTPGSKEDWEISRDHFDLGEILGEGQFGDVHKGKYKDKDNQVIPVAIKTCKIDNEDCMAEKFLEEAYIMQQFDHPHIVKLIGICSESPIWIVMELAKHGEMRAYLQSNKHMLSLATLIMYAYQLSTALSYLESKKFVHRDIAARNVLVSAPDCVKLGDFGLSRWVEEQSYYKASKGKLPIKWMAPESINFRRFTTASDVWMFGVCMWEILMYGVKPFQGVKNNDVIGKIEAGERLALPHGCPPALYNLMCTCWAYEPSGRLNFTDVRNILQGILEEERQREQEQMHRDNRRVQAMSWGNDLDEPPPKPARPQYPVTVDRQVSPTSGSSPNLSFENSQNSPSHLQQQPQSTYNTVTLASSVVNPYSTTRVTGAAHSSSFPNIPQSYARTAAQATELTSHGHYQVPSPRNSFVQVSGTSSPKRPLSVHEREEIERHNLLEQQKMAELEKTLIEEQLKQQKMESEEDSRWLSQQVGKNGEKLPKTEKRQPSSSRSSVSGGSRGPSPVVGSSSDQSDTGAGDQAMGSSTLPYIELDRTDDQVYASTTSVVRAVMDMSRQIPLASPEEYVELVKGVGLELRKLVVSVDELVPHLPDNTHTQIEMANKVLSSDMAGLIHAMKLAQQYSLTTMDGEYRKALLKSAHALAMDSKQLLDTVDFARMEAQQHAEHGT</sequence>
<dbReference type="PANTHER" id="PTHR46221">
    <property type="entry name" value="FERM AND PDZ DOMAIN-CONTAINING PROTEIN FAMILY MEMBER"/>
    <property type="match status" value="1"/>
</dbReference>
<dbReference type="GeneID" id="106150460"/>
<evidence type="ECO:0000256" key="8">
    <source>
        <dbReference type="ARBA" id="ARBA00022553"/>
    </source>
</evidence>